<dbReference type="Proteomes" id="UP001322277">
    <property type="component" value="Chromosome 5"/>
</dbReference>
<feature type="region of interest" description="Disordered" evidence="1">
    <location>
        <begin position="103"/>
        <end position="132"/>
    </location>
</feature>
<feature type="compositionally biased region" description="Basic and acidic residues" evidence="1">
    <location>
        <begin position="106"/>
        <end position="116"/>
    </location>
</feature>
<name>A0AAX4IHE2_9PEZI</name>
<dbReference type="GeneID" id="87944308"/>
<reference evidence="3" key="1">
    <citation type="journal article" date="2023" name="bioRxiv">
        <title>Complete genome of the Medicago anthracnose fungus, Colletotrichum destructivum, reveals a mini-chromosome-like region within a core chromosome.</title>
        <authorList>
            <person name="Lapalu N."/>
            <person name="Simon A."/>
            <person name="Lu A."/>
            <person name="Plaumann P.-L."/>
            <person name="Amselem J."/>
            <person name="Pigne S."/>
            <person name="Auger A."/>
            <person name="Koch C."/>
            <person name="Dallery J.-F."/>
            <person name="O'Connell R.J."/>
        </authorList>
    </citation>
    <scope>NUCLEOTIDE SEQUENCE [LARGE SCALE GENOMIC DNA]</scope>
    <source>
        <strain evidence="3">CBS 520.97</strain>
    </source>
</reference>
<dbReference type="AlphaFoldDB" id="A0AAX4IHE2"/>
<protein>
    <submittedName>
        <fullName evidence="2">Uncharacterized protein</fullName>
    </submittedName>
</protein>
<organism evidence="2 3">
    <name type="scientific">Colletotrichum destructivum</name>
    <dbReference type="NCBI Taxonomy" id="34406"/>
    <lineage>
        <taxon>Eukaryota</taxon>
        <taxon>Fungi</taxon>
        <taxon>Dikarya</taxon>
        <taxon>Ascomycota</taxon>
        <taxon>Pezizomycotina</taxon>
        <taxon>Sordariomycetes</taxon>
        <taxon>Hypocreomycetidae</taxon>
        <taxon>Glomerellales</taxon>
        <taxon>Glomerellaceae</taxon>
        <taxon>Colletotrichum</taxon>
        <taxon>Colletotrichum destructivum species complex</taxon>
    </lineage>
</organism>
<evidence type="ECO:0000313" key="2">
    <source>
        <dbReference type="EMBL" id="WQF82791.1"/>
    </source>
</evidence>
<dbReference type="KEGG" id="cdet:87944308"/>
<feature type="compositionally biased region" description="Basic residues" evidence="1">
    <location>
        <begin position="123"/>
        <end position="132"/>
    </location>
</feature>
<keyword evidence="3" id="KW-1185">Reference proteome</keyword>
<evidence type="ECO:0000313" key="3">
    <source>
        <dbReference type="Proteomes" id="UP001322277"/>
    </source>
</evidence>
<evidence type="ECO:0000256" key="1">
    <source>
        <dbReference type="SAM" id="MobiDB-lite"/>
    </source>
</evidence>
<proteinExistence type="predicted"/>
<accession>A0AAX4IHE2</accession>
<dbReference type="RefSeq" id="XP_062780015.1">
    <property type="nucleotide sequence ID" value="XM_062923964.1"/>
</dbReference>
<sequence>MGRVQFDWILPPSVLAPINFTKGIVCSSSSHSVIETCSFPSSSRLWHIPEATVSPSSLRQPWPTATHPTALQTLLLSSNGAAAPRLLCRRVEHAKRVVVRLNQFHQRQEKRPDRQDVYNPPRRERRRSVAGR</sequence>
<gene>
    <name evidence="2" type="ORF">CDEST_07805</name>
</gene>
<dbReference type="EMBL" id="CP137309">
    <property type="protein sequence ID" value="WQF82791.1"/>
    <property type="molecule type" value="Genomic_DNA"/>
</dbReference>